<dbReference type="Proteomes" id="UP001150238">
    <property type="component" value="Unassembled WGS sequence"/>
</dbReference>
<feature type="chain" id="PRO_5040725688" evidence="3">
    <location>
        <begin position="21"/>
        <end position="227"/>
    </location>
</feature>
<accession>A0A9W9AWS6</accession>
<reference evidence="4" key="2">
    <citation type="journal article" date="2023" name="Proc. Natl. Acad. Sci. U.S.A.">
        <title>A global phylogenomic analysis of the shiitake genus Lentinula.</title>
        <authorList>
            <person name="Sierra-Patev S."/>
            <person name="Min B."/>
            <person name="Naranjo-Ortiz M."/>
            <person name="Looney B."/>
            <person name="Konkel Z."/>
            <person name="Slot J.C."/>
            <person name="Sakamoto Y."/>
            <person name="Steenwyk J.L."/>
            <person name="Rokas A."/>
            <person name="Carro J."/>
            <person name="Camarero S."/>
            <person name="Ferreira P."/>
            <person name="Molpeceres G."/>
            <person name="Ruiz-Duenas F.J."/>
            <person name="Serrano A."/>
            <person name="Henrissat B."/>
            <person name="Drula E."/>
            <person name="Hughes K.W."/>
            <person name="Mata J.L."/>
            <person name="Ishikawa N.K."/>
            <person name="Vargas-Isla R."/>
            <person name="Ushijima S."/>
            <person name="Smith C.A."/>
            <person name="Donoghue J."/>
            <person name="Ahrendt S."/>
            <person name="Andreopoulos W."/>
            <person name="He G."/>
            <person name="LaButti K."/>
            <person name="Lipzen A."/>
            <person name="Ng V."/>
            <person name="Riley R."/>
            <person name="Sandor L."/>
            <person name="Barry K."/>
            <person name="Martinez A.T."/>
            <person name="Xiao Y."/>
            <person name="Gibbons J.G."/>
            <person name="Terashima K."/>
            <person name="Grigoriev I.V."/>
            <person name="Hibbett D."/>
        </authorList>
    </citation>
    <scope>NUCLEOTIDE SEQUENCE</scope>
    <source>
        <strain evidence="4">Sp2 HRB7682 ss15</strain>
    </source>
</reference>
<keyword evidence="2" id="KW-1133">Transmembrane helix</keyword>
<keyword evidence="3" id="KW-0732">Signal</keyword>
<keyword evidence="2" id="KW-0812">Transmembrane</keyword>
<sequence>MRFLISTLLPLITLAVHVAATNPEQGSIPLNHLPRPGDAHLHGPPPSYEEAIQSNNNIPAAHLHNPASTSFDEHGVQPAAAMPNVSPRCLEAARRQAYAEAIQGVENRDTSQLRVVITSGDAPMDPRTRRKAVVVWCAVIAGIAGIAVYAIWASAECHPTETAPHCTAWRRRDKIDSTPKINQCKPLDVGACRNPSPTGTLSKPVTLGGHGKRDFTRMSYRRRLELE</sequence>
<protein>
    <submittedName>
        <fullName evidence="4">Uncharacterized protein</fullName>
    </submittedName>
</protein>
<dbReference type="AlphaFoldDB" id="A0A9W9AWS6"/>
<keyword evidence="2" id="KW-0472">Membrane</keyword>
<feature type="region of interest" description="Disordered" evidence="1">
    <location>
        <begin position="27"/>
        <end position="46"/>
    </location>
</feature>
<reference evidence="4" key="1">
    <citation type="submission" date="2022-08" db="EMBL/GenBank/DDBJ databases">
        <authorList>
            <consortium name="DOE Joint Genome Institute"/>
            <person name="Min B."/>
            <person name="Riley R."/>
            <person name="Sierra-Patev S."/>
            <person name="Naranjo-Ortiz M."/>
            <person name="Looney B."/>
            <person name="Konkel Z."/>
            <person name="Slot J.C."/>
            <person name="Sakamoto Y."/>
            <person name="Steenwyk J.L."/>
            <person name="Rokas A."/>
            <person name="Carro J."/>
            <person name="Camarero S."/>
            <person name="Ferreira P."/>
            <person name="Molpeceres G."/>
            <person name="Ruiz-Duenas F.J."/>
            <person name="Serrano A."/>
            <person name="Henrissat B."/>
            <person name="Drula E."/>
            <person name="Hughes K.W."/>
            <person name="Mata J.L."/>
            <person name="Ishikawa N.K."/>
            <person name="Vargas-Isla R."/>
            <person name="Ushijima S."/>
            <person name="Smith C.A."/>
            <person name="Ahrendt S."/>
            <person name="Andreopoulos W."/>
            <person name="He G."/>
            <person name="Labutti K."/>
            <person name="Lipzen A."/>
            <person name="Ng V."/>
            <person name="Sandor L."/>
            <person name="Barry K."/>
            <person name="Martinez A.T."/>
            <person name="Xiao Y."/>
            <person name="Gibbons J.G."/>
            <person name="Terashima K."/>
            <person name="Hibbett D.S."/>
            <person name="Grigoriev I.V."/>
        </authorList>
    </citation>
    <scope>NUCLEOTIDE SEQUENCE</scope>
    <source>
        <strain evidence="4">Sp2 HRB7682 ss15</strain>
    </source>
</reference>
<feature type="signal peptide" evidence="3">
    <location>
        <begin position="1"/>
        <end position="20"/>
    </location>
</feature>
<evidence type="ECO:0000313" key="5">
    <source>
        <dbReference type="Proteomes" id="UP001150238"/>
    </source>
</evidence>
<organism evidence="4 5">
    <name type="scientific">Lentinula lateritia</name>
    <dbReference type="NCBI Taxonomy" id="40482"/>
    <lineage>
        <taxon>Eukaryota</taxon>
        <taxon>Fungi</taxon>
        <taxon>Dikarya</taxon>
        <taxon>Basidiomycota</taxon>
        <taxon>Agaricomycotina</taxon>
        <taxon>Agaricomycetes</taxon>
        <taxon>Agaricomycetidae</taxon>
        <taxon>Agaricales</taxon>
        <taxon>Marasmiineae</taxon>
        <taxon>Omphalotaceae</taxon>
        <taxon>Lentinula</taxon>
    </lineage>
</organism>
<evidence type="ECO:0000256" key="3">
    <source>
        <dbReference type="SAM" id="SignalP"/>
    </source>
</evidence>
<proteinExistence type="predicted"/>
<comment type="caution">
    <text evidence="4">The sequence shown here is derived from an EMBL/GenBank/DDBJ whole genome shotgun (WGS) entry which is preliminary data.</text>
</comment>
<name>A0A9W9AWS6_9AGAR</name>
<gene>
    <name evidence="4" type="ORF">C8J55DRAFT_556583</name>
</gene>
<evidence type="ECO:0000256" key="1">
    <source>
        <dbReference type="SAM" id="MobiDB-lite"/>
    </source>
</evidence>
<feature type="transmembrane region" description="Helical" evidence="2">
    <location>
        <begin position="133"/>
        <end position="152"/>
    </location>
</feature>
<feature type="region of interest" description="Disordered" evidence="1">
    <location>
        <begin position="193"/>
        <end position="213"/>
    </location>
</feature>
<dbReference type="EMBL" id="JANVFS010000005">
    <property type="protein sequence ID" value="KAJ4492148.1"/>
    <property type="molecule type" value="Genomic_DNA"/>
</dbReference>
<evidence type="ECO:0000256" key="2">
    <source>
        <dbReference type="SAM" id="Phobius"/>
    </source>
</evidence>
<evidence type="ECO:0000313" key="4">
    <source>
        <dbReference type="EMBL" id="KAJ4492148.1"/>
    </source>
</evidence>